<feature type="region of interest" description="Disordered" evidence="1">
    <location>
        <begin position="24"/>
        <end position="43"/>
    </location>
</feature>
<comment type="caution">
    <text evidence="2">The sequence shown here is derived from an EMBL/GenBank/DDBJ whole genome shotgun (WGS) entry which is preliminary data.</text>
</comment>
<evidence type="ECO:0000313" key="2">
    <source>
        <dbReference type="EMBL" id="KAK3670607.1"/>
    </source>
</evidence>
<proteinExistence type="predicted"/>
<organism evidence="2 3">
    <name type="scientific">Recurvomyces mirabilis</name>
    <dbReference type="NCBI Taxonomy" id="574656"/>
    <lineage>
        <taxon>Eukaryota</taxon>
        <taxon>Fungi</taxon>
        <taxon>Dikarya</taxon>
        <taxon>Ascomycota</taxon>
        <taxon>Pezizomycotina</taxon>
        <taxon>Dothideomycetes</taxon>
        <taxon>Dothideomycetidae</taxon>
        <taxon>Mycosphaerellales</taxon>
        <taxon>Teratosphaeriaceae</taxon>
        <taxon>Recurvomyces</taxon>
    </lineage>
</organism>
<dbReference type="EMBL" id="JAUTXT010000053">
    <property type="protein sequence ID" value="KAK3670607.1"/>
    <property type="molecule type" value="Genomic_DNA"/>
</dbReference>
<feature type="non-terminal residue" evidence="2">
    <location>
        <position position="1"/>
    </location>
</feature>
<dbReference type="Proteomes" id="UP001274830">
    <property type="component" value="Unassembled WGS sequence"/>
</dbReference>
<keyword evidence="3" id="KW-1185">Reference proteome</keyword>
<protein>
    <submittedName>
        <fullName evidence="2">Uncharacterized protein</fullName>
    </submittedName>
</protein>
<accession>A0AAE0TNM1</accession>
<sequence length="76" mass="8240">AILRLRAVDEPKAGSILNTPKEVISSKPLNDSPSGTKLRSPGGAWKQLRCGSGYWDPKTTYMAKGKDPVSCHDEVE</sequence>
<dbReference type="AlphaFoldDB" id="A0AAE0TNM1"/>
<evidence type="ECO:0000313" key="3">
    <source>
        <dbReference type="Proteomes" id="UP001274830"/>
    </source>
</evidence>
<reference evidence="2" key="1">
    <citation type="submission" date="2023-07" db="EMBL/GenBank/DDBJ databases">
        <title>Black Yeasts Isolated from many extreme environments.</title>
        <authorList>
            <person name="Coleine C."/>
            <person name="Stajich J.E."/>
            <person name="Selbmann L."/>
        </authorList>
    </citation>
    <scope>NUCLEOTIDE SEQUENCE</scope>
    <source>
        <strain evidence="2">CCFEE 5485</strain>
    </source>
</reference>
<evidence type="ECO:0000256" key="1">
    <source>
        <dbReference type="SAM" id="MobiDB-lite"/>
    </source>
</evidence>
<gene>
    <name evidence="2" type="ORF">LTR78_009442</name>
</gene>
<name>A0AAE0TNM1_9PEZI</name>
<feature type="compositionally biased region" description="Polar residues" evidence="1">
    <location>
        <begin position="27"/>
        <end position="37"/>
    </location>
</feature>